<reference evidence="12 13" key="1">
    <citation type="submission" date="2019-03" db="EMBL/GenBank/DDBJ databases">
        <title>Genomic Encyclopedia of Type Strains, Phase IV (KMG-IV): sequencing the most valuable type-strain genomes for metagenomic binning, comparative biology and taxonomic classification.</title>
        <authorList>
            <person name="Goeker M."/>
        </authorList>
    </citation>
    <scope>NUCLEOTIDE SEQUENCE [LARGE SCALE GENOMIC DNA]</scope>
    <source>
        <strain evidence="12 13">DSM 25287</strain>
    </source>
</reference>
<accession>A0A4V6NPK4</accession>
<organism evidence="12 13">
    <name type="scientific">Plasticicumulans lactativorans</name>
    <dbReference type="NCBI Taxonomy" id="1133106"/>
    <lineage>
        <taxon>Bacteria</taxon>
        <taxon>Pseudomonadati</taxon>
        <taxon>Pseudomonadota</taxon>
        <taxon>Gammaproteobacteria</taxon>
        <taxon>Candidatus Competibacteraceae</taxon>
        <taxon>Plasticicumulans</taxon>
    </lineage>
</organism>
<dbReference type="InterPro" id="IPR002104">
    <property type="entry name" value="Integrase_catalytic"/>
</dbReference>
<keyword evidence="3" id="KW-0132">Cell division</keyword>
<evidence type="ECO:0000256" key="7">
    <source>
        <dbReference type="ARBA" id="ARBA00023172"/>
    </source>
</evidence>
<keyword evidence="13" id="KW-1185">Reference proteome</keyword>
<dbReference type="GO" id="GO:0015074">
    <property type="term" value="P:DNA integration"/>
    <property type="evidence" value="ECO:0007669"/>
    <property type="project" value="UniProtKB-KW"/>
</dbReference>
<dbReference type="InterPro" id="IPR050090">
    <property type="entry name" value="Tyrosine_recombinase_XerCD"/>
</dbReference>
<dbReference type="AlphaFoldDB" id="A0A4V6NPK4"/>
<dbReference type="GO" id="GO:0051301">
    <property type="term" value="P:cell division"/>
    <property type="evidence" value="ECO:0007669"/>
    <property type="project" value="UniProtKB-KW"/>
</dbReference>
<feature type="domain" description="Tyr recombinase" evidence="10">
    <location>
        <begin position="173"/>
        <end position="387"/>
    </location>
</feature>
<dbReference type="PROSITE" id="PS51900">
    <property type="entry name" value="CB"/>
    <property type="match status" value="1"/>
</dbReference>
<keyword evidence="7" id="KW-0233">DNA recombination</keyword>
<evidence type="ECO:0000313" key="13">
    <source>
        <dbReference type="Proteomes" id="UP000295765"/>
    </source>
</evidence>
<dbReference type="Gene3D" id="1.10.443.10">
    <property type="entry name" value="Intergrase catalytic core"/>
    <property type="match status" value="1"/>
</dbReference>
<dbReference type="GO" id="GO:0006310">
    <property type="term" value="P:DNA recombination"/>
    <property type="evidence" value="ECO:0007669"/>
    <property type="project" value="UniProtKB-KW"/>
</dbReference>
<dbReference type="OrthoDB" id="8610787at2"/>
<sequence length="391" mass="43453">MSARRRPPNDDANLPVVAEHAAATALVAPVEGTLLPRRAPARGFSSDDAAIHGYLLEFAERPNTQRAYAREVLRYARWLREIRGKALADATREDVVAYKGFAKSPPAHWRGRRGSHDGAPFVAGLTPTGLRQMVLILGGFYAYLQRAQHVEHNPFTVARERVPVDTSTLWRMRALKWNLVEQVIALLTEAAEALGDGPARHLVERERFAVAFLSNLGLRRGEFAQATSDDLHYEDDPADGQRYWYLRITGKGRKTRDVALNADAAAAWRRWQAYLARNGLSESRGRLLVAFSTSGALARRGCSDNTVYRIVQSAYARAAERLEANDPDAAARLLEATPHRLRHSFATATVDAGARLDIVQKQLGHASIQTTTRYTAVDKLTLAREMNRKKG</sequence>
<name>A0A4V6NPK4_9GAMM</name>
<evidence type="ECO:0000256" key="3">
    <source>
        <dbReference type="ARBA" id="ARBA00022618"/>
    </source>
</evidence>
<dbReference type="Proteomes" id="UP000295765">
    <property type="component" value="Unassembled WGS sequence"/>
</dbReference>
<comment type="subcellular location">
    <subcellularLocation>
        <location evidence="1">Cytoplasm</location>
    </subcellularLocation>
</comment>
<dbReference type="RefSeq" id="WP_132540151.1">
    <property type="nucleotide sequence ID" value="NZ_SLWY01000006.1"/>
</dbReference>
<dbReference type="InterPro" id="IPR013762">
    <property type="entry name" value="Integrase-like_cat_sf"/>
</dbReference>
<dbReference type="GO" id="GO:0007059">
    <property type="term" value="P:chromosome segregation"/>
    <property type="evidence" value="ECO:0007669"/>
    <property type="project" value="UniProtKB-KW"/>
</dbReference>
<dbReference type="GO" id="GO:0005737">
    <property type="term" value="C:cytoplasm"/>
    <property type="evidence" value="ECO:0007669"/>
    <property type="project" value="UniProtKB-SubCell"/>
</dbReference>
<dbReference type="Pfam" id="PF00589">
    <property type="entry name" value="Phage_integrase"/>
    <property type="match status" value="1"/>
</dbReference>
<evidence type="ECO:0000256" key="4">
    <source>
        <dbReference type="ARBA" id="ARBA00022829"/>
    </source>
</evidence>
<dbReference type="Gene3D" id="1.10.150.130">
    <property type="match status" value="1"/>
</dbReference>
<dbReference type="PROSITE" id="PS51898">
    <property type="entry name" value="TYR_RECOMBINASE"/>
    <property type="match status" value="1"/>
</dbReference>
<dbReference type="InterPro" id="IPR044068">
    <property type="entry name" value="CB"/>
</dbReference>
<evidence type="ECO:0000259" key="10">
    <source>
        <dbReference type="PROSITE" id="PS51898"/>
    </source>
</evidence>
<evidence type="ECO:0000256" key="6">
    <source>
        <dbReference type="ARBA" id="ARBA00023125"/>
    </source>
</evidence>
<dbReference type="EMBL" id="SLWY01000006">
    <property type="protein sequence ID" value="TCO81986.1"/>
    <property type="molecule type" value="Genomic_DNA"/>
</dbReference>
<dbReference type="PANTHER" id="PTHR30349">
    <property type="entry name" value="PHAGE INTEGRASE-RELATED"/>
    <property type="match status" value="1"/>
</dbReference>
<proteinExistence type="predicted"/>
<gene>
    <name evidence="12" type="ORF">EV699_10681</name>
</gene>
<keyword evidence="6 9" id="KW-0238">DNA-binding</keyword>
<keyword evidence="8" id="KW-0131">Cell cycle</keyword>
<dbReference type="SUPFAM" id="SSF56349">
    <property type="entry name" value="DNA breaking-rejoining enzymes"/>
    <property type="match status" value="1"/>
</dbReference>
<evidence type="ECO:0000256" key="9">
    <source>
        <dbReference type="PROSITE-ProRule" id="PRU01248"/>
    </source>
</evidence>
<dbReference type="GO" id="GO:0003677">
    <property type="term" value="F:DNA binding"/>
    <property type="evidence" value="ECO:0007669"/>
    <property type="project" value="UniProtKB-UniRule"/>
</dbReference>
<dbReference type="CDD" id="cd00397">
    <property type="entry name" value="DNA_BRE_C"/>
    <property type="match status" value="1"/>
</dbReference>
<dbReference type="PANTHER" id="PTHR30349:SF77">
    <property type="entry name" value="TYROSINE RECOMBINASE XERC"/>
    <property type="match status" value="1"/>
</dbReference>
<keyword evidence="2" id="KW-0963">Cytoplasm</keyword>
<dbReference type="InterPro" id="IPR011010">
    <property type="entry name" value="DNA_brk_join_enz"/>
</dbReference>
<keyword evidence="5" id="KW-0229">DNA integration</keyword>
<evidence type="ECO:0000313" key="12">
    <source>
        <dbReference type="EMBL" id="TCO81986.1"/>
    </source>
</evidence>
<evidence type="ECO:0000256" key="1">
    <source>
        <dbReference type="ARBA" id="ARBA00004496"/>
    </source>
</evidence>
<evidence type="ECO:0000256" key="5">
    <source>
        <dbReference type="ARBA" id="ARBA00022908"/>
    </source>
</evidence>
<protein>
    <submittedName>
        <fullName evidence="12">Site-specific recombinase XerD</fullName>
    </submittedName>
</protein>
<evidence type="ECO:0000256" key="2">
    <source>
        <dbReference type="ARBA" id="ARBA00022490"/>
    </source>
</evidence>
<comment type="caution">
    <text evidence="12">The sequence shown here is derived from an EMBL/GenBank/DDBJ whole genome shotgun (WGS) entry which is preliminary data.</text>
</comment>
<feature type="domain" description="Core-binding (CB)" evidence="11">
    <location>
        <begin position="45"/>
        <end position="145"/>
    </location>
</feature>
<evidence type="ECO:0000256" key="8">
    <source>
        <dbReference type="ARBA" id="ARBA00023306"/>
    </source>
</evidence>
<evidence type="ECO:0000259" key="11">
    <source>
        <dbReference type="PROSITE" id="PS51900"/>
    </source>
</evidence>
<dbReference type="InterPro" id="IPR010998">
    <property type="entry name" value="Integrase_recombinase_N"/>
</dbReference>
<keyword evidence="4" id="KW-0159">Chromosome partition</keyword>